<reference evidence="2 3" key="1">
    <citation type="submission" date="2016-10" db="EMBL/GenBank/DDBJ databases">
        <authorList>
            <person name="de Groot N.N."/>
        </authorList>
    </citation>
    <scope>NUCLEOTIDE SEQUENCE [LARGE SCALE GENOMIC DNA]</scope>
    <source>
        <strain evidence="2 3">CGMCC 1.9159</strain>
    </source>
</reference>
<dbReference type="InterPro" id="IPR004176">
    <property type="entry name" value="Clp_R_N"/>
</dbReference>
<sequence length="307" mass="32134">MIWVRASVHESRRAGAQLVDVDHLLLGLLAVGGAAARVLGRHGVTLDGLRQRVGSAGAEEEGDVYWHATDRAQAVVDASGSAAGTVDLVARLLDEPPVRDLVAAEGADVDALLAELGSTPDGYASEPVAPDPELLPTSGYAFRSTTFLSAPAVRVAEALTDPQVLRAFAWGPGIEVSDDGLTGSRTRRGRTTTLRAALRDGGNGEDPALRDARFARSSGTGDGRAPSSGTGVAGTVVWVFVADDGRVMKYERFEVAEAPGGCEVTREHGFRIVGLATRLLQSLSGGPKGWDEVFVGHQIAAHVARRQ</sequence>
<feature type="domain" description="Clp R" evidence="1">
    <location>
        <begin position="8"/>
        <end position="80"/>
    </location>
</feature>
<name>A0A1G9HKY9_9ACTN</name>
<keyword evidence="3" id="KW-1185">Reference proteome</keyword>
<dbReference type="Pfam" id="PF02861">
    <property type="entry name" value="Clp_N"/>
    <property type="match status" value="1"/>
</dbReference>
<dbReference type="Proteomes" id="UP000199475">
    <property type="component" value="Unassembled WGS sequence"/>
</dbReference>
<evidence type="ECO:0000313" key="3">
    <source>
        <dbReference type="Proteomes" id="UP000199475"/>
    </source>
</evidence>
<dbReference type="AlphaFoldDB" id="A0A1G9HKY9"/>
<dbReference type="InterPro" id="IPR036628">
    <property type="entry name" value="Clp_N_dom_sf"/>
</dbReference>
<dbReference type="Gene3D" id="1.10.1780.10">
    <property type="entry name" value="Clp, N-terminal domain"/>
    <property type="match status" value="1"/>
</dbReference>
<protein>
    <submittedName>
        <fullName evidence="2">Clp amino terminal domain-containing protein, pathogenicity island component</fullName>
    </submittedName>
</protein>
<gene>
    <name evidence="2" type="ORF">SAMN04488242_0356</name>
</gene>
<evidence type="ECO:0000313" key="2">
    <source>
        <dbReference type="EMBL" id="SDL13173.1"/>
    </source>
</evidence>
<evidence type="ECO:0000259" key="1">
    <source>
        <dbReference type="Pfam" id="PF02861"/>
    </source>
</evidence>
<dbReference type="SUPFAM" id="SSF81923">
    <property type="entry name" value="Double Clp-N motif"/>
    <property type="match status" value="1"/>
</dbReference>
<organism evidence="2 3">
    <name type="scientific">Tessaracoccus oleiagri</name>
    <dbReference type="NCBI Taxonomy" id="686624"/>
    <lineage>
        <taxon>Bacteria</taxon>
        <taxon>Bacillati</taxon>
        <taxon>Actinomycetota</taxon>
        <taxon>Actinomycetes</taxon>
        <taxon>Propionibacteriales</taxon>
        <taxon>Propionibacteriaceae</taxon>
        <taxon>Tessaracoccus</taxon>
    </lineage>
</organism>
<dbReference type="EMBL" id="FNGP01000001">
    <property type="protein sequence ID" value="SDL13173.1"/>
    <property type="molecule type" value="Genomic_DNA"/>
</dbReference>
<accession>A0A1G9HKY9</accession>
<proteinExistence type="predicted"/>